<dbReference type="InterPro" id="IPR050775">
    <property type="entry name" value="FAD-binding_Monooxygenases"/>
</dbReference>
<gene>
    <name evidence="9" type="primary">pamO2</name>
    <name evidence="9" type="ORF">SGRAN_1080</name>
</gene>
<evidence type="ECO:0000313" key="9">
    <source>
        <dbReference type="EMBL" id="AMG73473.1"/>
    </source>
</evidence>
<dbReference type="SUPFAM" id="SSF51905">
    <property type="entry name" value="FAD/NAD(P)-binding domain"/>
    <property type="match status" value="2"/>
</dbReference>
<accession>A0AA86GLD9</accession>
<sequence length="536" mass="59645">MTDNDAMRHDVIVIGAGLAGLYMLHKLRQTGRRAIVIEAGSDVGGTWYWNRYPGARCDVESLDYQYTFSDALQREWTWSERFARQDEILAYINHVADRFDLRRDIVFDTRVTRARFVEATAEWEVETDDGSRHVAPFLIAATGALSLPQTPPLPGIEDFKGDVYHTGRWPHDGVDFTARRVAVVGTGSSGIQVIPNIAAQAERLYVFQRTPNFSLPARNAPLTEQQVEERRRNFADIARSNKASPSGLYRPPSDVATQSALDVPEERRAADYEKWWNRGGTLLMRTYTDLLINADSNRTATEFAQRKIRDMVERPDVADKLTPHYHIGTKRICLDSGYYETFNRPNVTLVDVNEDPISTITGDAIVTAGRTCPVDAIVFATGYDAMTGPLLAMDIRGRGGQTMREAWSDGPQTYLGLSIAGFPNLFVVAGPGSPSVLANVILSIEQHVDWIADCLDHMRDRGFETIEASPDAQDAWVEHVNEVAQATLYPRTKSWYSGSNIAGKPEIFMPYVGGLGRYTAYCAGVARDGYAGFVLS</sequence>
<keyword evidence="7 9" id="KW-0503">Monooxygenase</keyword>
<dbReference type="AlphaFoldDB" id="A0AA86GLD9"/>
<evidence type="ECO:0000256" key="2">
    <source>
        <dbReference type="ARBA" id="ARBA00010139"/>
    </source>
</evidence>
<keyword evidence="4" id="KW-0274">FAD</keyword>
<dbReference type="RefSeq" id="WP_067181340.1">
    <property type="nucleotide sequence ID" value="NZ_CP012199.1"/>
</dbReference>
<feature type="region of interest" description="Disordered" evidence="8">
    <location>
        <begin position="238"/>
        <end position="262"/>
    </location>
</feature>
<dbReference type="Proteomes" id="UP000058599">
    <property type="component" value="Chromosome"/>
</dbReference>
<dbReference type="KEGG" id="sgi:SGRAN_1080"/>
<dbReference type="Gene3D" id="3.50.50.60">
    <property type="entry name" value="FAD/NAD(P)-binding domain"/>
    <property type="match status" value="2"/>
</dbReference>
<evidence type="ECO:0000256" key="5">
    <source>
        <dbReference type="ARBA" id="ARBA00022857"/>
    </source>
</evidence>
<dbReference type="EMBL" id="CP012199">
    <property type="protein sequence ID" value="AMG73473.1"/>
    <property type="molecule type" value="Genomic_DNA"/>
</dbReference>
<evidence type="ECO:0000256" key="8">
    <source>
        <dbReference type="SAM" id="MobiDB-lite"/>
    </source>
</evidence>
<dbReference type="Pfam" id="PF13738">
    <property type="entry name" value="Pyr_redox_3"/>
    <property type="match status" value="1"/>
</dbReference>
<organism evidence="9 10">
    <name type="scientific">Sphingopyxis granuli</name>
    <dbReference type="NCBI Taxonomy" id="267128"/>
    <lineage>
        <taxon>Bacteria</taxon>
        <taxon>Pseudomonadati</taxon>
        <taxon>Pseudomonadota</taxon>
        <taxon>Alphaproteobacteria</taxon>
        <taxon>Sphingomonadales</taxon>
        <taxon>Sphingomonadaceae</taxon>
        <taxon>Sphingopyxis</taxon>
    </lineage>
</organism>
<keyword evidence="10" id="KW-1185">Reference proteome</keyword>
<proteinExistence type="inferred from homology"/>
<keyword evidence="3" id="KW-0285">Flavoprotein</keyword>
<dbReference type="PANTHER" id="PTHR43098:SF3">
    <property type="entry name" value="L-ORNITHINE N(5)-MONOOXYGENASE-RELATED"/>
    <property type="match status" value="1"/>
</dbReference>
<dbReference type="PANTHER" id="PTHR43098">
    <property type="entry name" value="L-ORNITHINE N(5)-MONOOXYGENASE-RELATED"/>
    <property type="match status" value="1"/>
</dbReference>
<name>A0AA86GLD9_9SPHN</name>
<dbReference type="InterPro" id="IPR036188">
    <property type="entry name" value="FAD/NAD-bd_sf"/>
</dbReference>
<evidence type="ECO:0000256" key="1">
    <source>
        <dbReference type="ARBA" id="ARBA00001974"/>
    </source>
</evidence>
<reference evidence="9 10" key="1">
    <citation type="journal article" date="2016" name="BMC Genomics">
        <title>Genomic analysis of the nitrate-respiring Sphingopyxis granuli (formerly Sphingomonas macrogoltabida) strain TFA.</title>
        <authorList>
            <person name="Garcia-Romero I."/>
            <person name="Perez-Pulido A.J."/>
            <person name="Gonzalez-Flores Y.E."/>
            <person name="Reyes-Ramirez F."/>
            <person name="Santero E."/>
            <person name="Floriano B."/>
        </authorList>
    </citation>
    <scope>NUCLEOTIDE SEQUENCE [LARGE SCALE GENOMIC DNA]</scope>
    <source>
        <strain evidence="9 10">TFA</strain>
    </source>
</reference>
<protein>
    <submittedName>
        <fullName evidence="9">Cyclohexanone monooxygenase</fullName>
        <ecNumber evidence="9">1.14.13.22</ecNumber>
    </submittedName>
</protein>
<comment type="cofactor">
    <cofactor evidence="1">
        <name>FAD</name>
        <dbReference type="ChEBI" id="CHEBI:57692"/>
    </cofactor>
</comment>
<evidence type="ECO:0000256" key="4">
    <source>
        <dbReference type="ARBA" id="ARBA00022827"/>
    </source>
</evidence>
<evidence type="ECO:0000256" key="3">
    <source>
        <dbReference type="ARBA" id="ARBA00022630"/>
    </source>
</evidence>
<evidence type="ECO:0000256" key="6">
    <source>
        <dbReference type="ARBA" id="ARBA00023002"/>
    </source>
</evidence>
<keyword evidence="5" id="KW-0521">NADP</keyword>
<evidence type="ECO:0000256" key="7">
    <source>
        <dbReference type="ARBA" id="ARBA00023033"/>
    </source>
</evidence>
<keyword evidence="6 9" id="KW-0560">Oxidoreductase</keyword>
<dbReference type="PRINTS" id="PR00411">
    <property type="entry name" value="PNDRDTASEI"/>
</dbReference>
<comment type="similarity">
    <text evidence="2">Belongs to the FAD-binding monooxygenase family.</text>
</comment>
<evidence type="ECO:0000313" key="10">
    <source>
        <dbReference type="Proteomes" id="UP000058599"/>
    </source>
</evidence>
<dbReference type="GO" id="GO:0018667">
    <property type="term" value="F:cyclohexanone monooxygenase activity"/>
    <property type="evidence" value="ECO:0007669"/>
    <property type="project" value="UniProtKB-EC"/>
</dbReference>
<dbReference type="EC" id="1.14.13.22" evidence="9"/>